<dbReference type="InterPro" id="IPR002376">
    <property type="entry name" value="Formyl_transf_N"/>
</dbReference>
<feature type="binding site" evidence="6">
    <location>
        <begin position="94"/>
        <end position="97"/>
    </location>
    <ligand>
        <name>(6R)-10-formyltetrahydrofolate</name>
        <dbReference type="ChEBI" id="CHEBI:195366"/>
    </ligand>
</feature>
<feature type="domain" description="Formyl transferase N-terminal" evidence="7">
    <location>
        <begin position="6"/>
        <end position="185"/>
    </location>
</feature>
<dbReference type="PANTHER" id="PTHR43369:SF2">
    <property type="entry name" value="PHOSPHORIBOSYLGLYCINAMIDE FORMYLTRANSFERASE"/>
    <property type="match status" value="1"/>
</dbReference>
<dbReference type="CDD" id="cd08645">
    <property type="entry name" value="FMT_core_GART"/>
    <property type="match status" value="1"/>
</dbReference>
<accession>A0ABN5IUB8</accession>
<keyword evidence="2 6" id="KW-0808">Transferase</keyword>
<organism evidence="8 9">
    <name type="scientific">Caulobacter segnis</name>
    <dbReference type="NCBI Taxonomy" id="88688"/>
    <lineage>
        <taxon>Bacteria</taxon>
        <taxon>Pseudomonadati</taxon>
        <taxon>Pseudomonadota</taxon>
        <taxon>Alphaproteobacteria</taxon>
        <taxon>Caulobacterales</taxon>
        <taxon>Caulobacteraceae</taxon>
        <taxon>Caulobacter</taxon>
    </lineage>
</organism>
<dbReference type="SUPFAM" id="SSF53328">
    <property type="entry name" value="Formyltransferase"/>
    <property type="match status" value="1"/>
</dbReference>
<evidence type="ECO:0000256" key="5">
    <source>
        <dbReference type="ARBA" id="ARBA00047664"/>
    </source>
</evidence>
<name>A0ABN5IUB8_9CAUL</name>
<dbReference type="InterPro" id="IPR036477">
    <property type="entry name" value="Formyl_transf_N_sf"/>
</dbReference>
<comment type="function">
    <text evidence="6">Catalyzes the transfer of a formyl group from 10-formyltetrahydrofolate to 5-phospho-ribosyl-glycinamide (GAR), producing 5-phospho-ribosyl-N-formylglycinamide (FGAR) and tetrahydrofolate.</text>
</comment>
<evidence type="ECO:0000256" key="4">
    <source>
        <dbReference type="ARBA" id="ARBA00038440"/>
    </source>
</evidence>
<keyword evidence="3 6" id="KW-0658">Purine biosynthesis</keyword>
<comment type="similarity">
    <text evidence="4 6">Belongs to the GART family.</text>
</comment>
<reference evidence="8 9" key="1">
    <citation type="journal article" date="2015" name="Biotechnol. Bioeng.">
        <title>Genome sequence and phenotypic characterization of Caulobacter segnis.</title>
        <authorList>
            <person name="Patel S."/>
            <person name="Fletcher B."/>
            <person name="Scott D.C."/>
            <person name="Ely B."/>
        </authorList>
    </citation>
    <scope>NUCLEOTIDE SEQUENCE [LARGE SCALE GENOMIC DNA]</scope>
    <source>
        <strain evidence="8 9">TK0059</strain>
    </source>
</reference>
<proteinExistence type="inferred from homology"/>
<feature type="binding site" evidence="6">
    <location>
        <begin position="15"/>
        <end position="17"/>
    </location>
    <ligand>
        <name>N(1)-(5-phospho-beta-D-ribosyl)glycinamide</name>
        <dbReference type="ChEBI" id="CHEBI:143788"/>
    </ligand>
</feature>
<feature type="binding site" evidence="6">
    <location>
        <position position="69"/>
    </location>
    <ligand>
        <name>(6R)-10-formyltetrahydrofolate</name>
        <dbReference type="ChEBI" id="CHEBI:195366"/>
    </ligand>
</feature>
<evidence type="ECO:0000313" key="9">
    <source>
        <dbReference type="Proteomes" id="UP000240527"/>
    </source>
</evidence>
<feature type="binding site" evidence="6">
    <location>
        <position position="111"/>
    </location>
    <ligand>
        <name>(6R)-10-formyltetrahydrofolate</name>
        <dbReference type="ChEBI" id="CHEBI:195366"/>
    </ligand>
</feature>
<dbReference type="PANTHER" id="PTHR43369">
    <property type="entry name" value="PHOSPHORIBOSYLGLYCINAMIDE FORMYLTRANSFERASE"/>
    <property type="match status" value="1"/>
</dbReference>
<dbReference type="Pfam" id="PF00551">
    <property type="entry name" value="Formyl_trans_N"/>
    <property type="match status" value="1"/>
</dbReference>
<evidence type="ECO:0000256" key="6">
    <source>
        <dbReference type="HAMAP-Rule" id="MF_01930"/>
    </source>
</evidence>
<comment type="catalytic activity">
    <reaction evidence="5 6">
        <text>N(1)-(5-phospho-beta-D-ribosyl)glycinamide + (6R)-10-formyltetrahydrofolate = N(2)-formyl-N(1)-(5-phospho-beta-D-ribosyl)glycinamide + (6S)-5,6,7,8-tetrahydrofolate + H(+)</text>
        <dbReference type="Rhea" id="RHEA:15053"/>
        <dbReference type="ChEBI" id="CHEBI:15378"/>
        <dbReference type="ChEBI" id="CHEBI:57453"/>
        <dbReference type="ChEBI" id="CHEBI:143788"/>
        <dbReference type="ChEBI" id="CHEBI:147286"/>
        <dbReference type="ChEBI" id="CHEBI:195366"/>
        <dbReference type="EC" id="2.1.2.2"/>
    </reaction>
</comment>
<dbReference type="NCBIfam" id="TIGR00639">
    <property type="entry name" value="PurN"/>
    <property type="match status" value="1"/>
</dbReference>
<dbReference type="InterPro" id="IPR001555">
    <property type="entry name" value="GART_AS"/>
</dbReference>
<sequence>MASKTKVAVLISGRGSNMEALVRAAQAPGCPFEIALVLANKPDAKGLEIASEAGVEALCVDQKPFGKDREAHERAIDAALRERGIEIIALAGYMRILTPFLVDAWEGRMLNIHPSLLPNYPGLDTHARAIAAGEVEAGCTVHLVTAGVDEGPILGQARVPILPDDDDHTLAARVLEQEHRLYAKTLADFVRTL</sequence>
<dbReference type="Proteomes" id="UP000240527">
    <property type="component" value="Chromosome"/>
</dbReference>
<dbReference type="InterPro" id="IPR004607">
    <property type="entry name" value="GART"/>
</dbReference>
<evidence type="ECO:0000256" key="1">
    <source>
        <dbReference type="ARBA" id="ARBA00005054"/>
    </source>
</evidence>
<evidence type="ECO:0000259" key="7">
    <source>
        <dbReference type="Pfam" id="PF00551"/>
    </source>
</evidence>
<evidence type="ECO:0000256" key="2">
    <source>
        <dbReference type="ARBA" id="ARBA00022679"/>
    </source>
</evidence>
<keyword evidence="9" id="KW-1185">Reference proteome</keyword>
<dbReference type="PROSITE" id="PS00373">
    <property type="entry name" value="GART"/>
    <property type="match status" value="1"/>
</dbReference>
<dbReference type="HAMAP" id="MF_01930">
    <property type="entry name" value="PurN"/>
    <property type="match status" value="1"/>
</dbReference>
<protein>
    <recommendedName>
        <fullName evidence="6">Phosphoribosylglycinamide formyltransferase</fullName>
        <ecNumber evidence="6">2.1.2.2</ecNumber>
    </recommendedName>
    <alternativeName>
        <fullName evidence="6">5'-phosphoribosylglycinamide transformylase</fullName>
    </alternativeName>
    <alternativeName>
        <fullName evidence="6">GAR transformylase</fullName>
        <shortName evidence="6">GART</shortName>
    </alternativeName>
</protein>
<dbReference type="Gene3D" id="3.40.50.170">
    <property type="entry name" value="Formyl transferase, N-terminal domain"/>
    <property type="match status" value="1"/>
</dbReference>
<feature type="active site" description="Proton donor" evidence="6">
    <location>
        <position position="113"/>
    </location>
</feature>
<gene>
    <name evidence="6" type="primary">purN</name>
    <name evidence="8" type="ORF">B7G68_11680</name>
</gene>
<feature type="site" description="Raises pKa of active site His" evidence="6">
    <location>
        <position position="149"/>
    </location>
</feature>
<evidence type="ECO:0000313" key="8">
    <source>
        <dbReference type="EMBL" id="AVQ02442.1"/>
    </source>
</evidence>
<dbReference type="EC" id="2.1.2.2" evidence="6"/>
<dbReference type="RefSeq" id="WP_013079389.1">
    <property type="nucleotide sequence ID" value="NZ_CP027850.1"/>
</dbReference>
<dbReference type="EMBL" id="CP027850">
    <property type="protein sequence ID" value="AVQ02442.1"/>
    <property type="molecule type" value="Genomic_DNA"/>
</dbReference>
<evidence type="ECO:0000256" key="3">
    <source>
        <dbReference type="ARBA" id="ARBA00022755"/>
    </source>
</evidence>
<comment type="pathway">
    <text evidence="1 6">Purine metabolism; IMP biosynthesis via de novo pathway; N(2)-formyl-N(1)-(5-phospho-D-ribosyl)glycinamide from N(1)-(5-phospho-D-ribosyl)glycinamide (10-formyl THF route): step 1/1.</text>
</comment>